<evidence type="ECO:0000313" key="4">
    <source>
        <dbReference type="Proteomes" id="UP000504882"/>
    </source>
</evidence>
<feature type="domain" description="Helicase ATP-binding" evidence="1">
    <location>
        <begin position="39"/>
        <end position="207"/>
    </location>
</feature>
<dbReference type="Pfam" id="PF04851">
    <property type="entry name" value="ResIII"/>
    <property type="match status" value="1"/>
</dbReference>
<feature type="domain" description="Helicase C-terminal" evidence="2">
    <location>
        <begin position="248"/>
        <end position="396"/>
    </location>
</feature>
<sequence length="1006" mass="110167">MLRVSHYESDYVDFALMRKPGDPAWRRPQVGALAAISSQWTLEPEERLLVSIPTGSGKTAIATALPYLARAKRTLVVVPSTELRGQLSAAFRSQQDLLAVGALNRASPGPIVEEVKGRNIDWSRLQQVDVVVALPNSISPDHMDEADLPDPGLFDLLIIDEAHHAPAKTWRAILDHFPSARAVLLTATPRRADGKLLPGTHAYHFPLRAAIADGIFHSVLPRVLELGSPITDEAKDEAIAAEVASQLSLAEHATSVALIRVNTVARAGVVQAIYARKGVDAQVLIGSTSIADREDILSGWRAGRIRAVVAVDMLGEGVNVPNLRIVGYHDKHKSTPATMQFIGRLARANAEYPQQSVLVTVHDEDVYPVLQGALRELYREDADWATILPTLIDEEIERERRDREYLSAFDDPPESFDLAAVKPLTRAVLLEVPRGVPFDPGFGEGVPDGLQAGQRLLGRHIAYAGLNQHATQLVIITSETEKPKWYSGTELTRSVFELAVVSWQKSADINRSHLLLLNAQDLGLLNAIREILDPSNMLRNGNPGFLQEAFDSVERLSVSSVGVRNTFAAVPGTPAYATFAGSGIDRGLREADTNGRGLGHAMAQVRVDSGQATTAGLAVNKSKYWETRYLGLRDYEAFAVDLARRYWFPRPTESGPLLPNVSKGARTDEFHPPVIAVELNPALLGASYTLPDGCPIEELEIAPLADREATQSQVFLRVYDPRDEGIDVWTAEMTVTGKFTTLGGSEELHRGMGNSTTFNLLFEAHPPLIYFGDGRSTMGPVTFQPPRTGSFLPDVDLVPSSWESVDITRETPRPNRTDSIHEWVQETLVEVTPEPGASRWVLHNDGGGEIADHVVIQRNLGGRMSIELWHSKPSSNSTPGARVTDMEVVTQQAAKSRRHLTDRQLWNRIGRRLTGAESPRLTVLAGDREDLLALCGLFPERPDESIAARAPHLNSKIVIVQPGLSVQRLREDLRAGTISAGQVREFLVFFHNAVGGLARTEVRCSS</sequence>
<keyword evidence="3" id="KW-0547">Nucleotide-binding</keyword>
<gene>
    <name evidence="3" type="ORF">EXU48_14950</name>
</gene>
<keyword evidence="3" id="KW-0067">ATP-binding</keyword>
<dbReference type="PROSITE" id="PS51194">
    <property type="entry name" value="HELICASE_CTER"/>
    <property type="match status" value="1"/>
</dbReference>
<dbReference type="RefSeq" id="WP_133108432.1">
    <property type="nucleotide sequence ID" value="NZ_SMNA01000006.1"/>
</dbReference>
<dbReference type="InterPro" id="IPR001650">
    <property type="entry name" value="Helicase_C-like"/>
</dbReference>
<dbReference type="InterPro" id="IPR014001">
    <property type="entry name" value="Helicase_ATP-bd"/>
</dbReference>
<dbReference type="InterPro" id="IPR027417">
    <property type="entry name" value="P-loop_NTPase"/>
</dbReference>
<dbReference type="InterPro" id="IPR003593">
    <property type="entry name" value="AAA+_ATPase"/>
</dbReference>
<evidence type="ECO:0000313" key="3">
    <source>
        <dbReference type="EMBL" id="TDE92802.1"/>
    </source>
</evidence>
<dbReference type="Proteomes" id="UP000504882">
    <property type="component" value="Unassembled WGS sequence"/>
</dbReference>
<name>A0ABY2E2H4_9MICO</name>
<dbReference type="EMBL" id="SMNA01000006">
    <property type="protein sequence ID" value="TDE92802.1"/>
    <property type="molecule type" value="Genomic_DNA"/>
</dbReference>
<accession>A0ABY2E2H4</accession>
<reference evidence="3 4" key="1">
    <citation type="submission" date="2019-03" db="EMBL/GenBank/DDBJ databases">
        <title>Genomic features of bacteria from cold environments.</title>
        <authorList>
            <person name="Shen L."/>
        </authorList>
    </citation>
    <scope>NUCLEOTIDE SEQUENCE [LARGE SCALE GENOMIC DNA]</scope>
    <source>
        <strain evidence="4">T3246-1</strain>
    </source>
</reference>
<dbReference type="PANTHER" id="PTHR47396">
    <property type="entry name" value="TYPE I RESTRICTION ENZYME ECOKI R PROTEIN"/>
    <property type="match status" value="1"/>
</dbReference>
<dbReference type="Gene3D" id="3.40.50.300">
    <property type="entry name" value="P-loop containing nucleotide triphosphate hydrolases"/>
    <property type="match status" value="2"/>
</dbReference>
<dbReference type="PROSITE" id="PS51192">
    <property type="entry name" value="HELICASE_ATP_BIND_1"/>
    <property type="match status" value="1"/>
</dbReference>
<dbReference type="SUPFAM" id="SSF52540">
    <property type="entry name" value="P-loop containing nucleoside triphosphate hydrolases"/>
    <property type="match status" value="1"/>
</dbReference>
<dbReference type="SMART" id="SM00487">
    <property type="entry name" value="DEXDc"/>
    <property type="match status" value="1"/>
</dbReference>
<dbReference type="Pfam" id="PF00271">
    <property type="entry name" value="Helicase_C"/>
    <property type="match status" value="1"/>
</dbReference>
<dbReference type="InterPro" id="IPR006935">
    <property type="entry name" value="Helicase/UvrB_N"/>
</dbReference>
<evidence type="ECO:0000259" key="2">
    <source>
        <dbReference type="PROSITE" id="PS51194"/>
    </source>
</evidence>
<dbReference type="SMART" id="SM00382">
    <property type="entry name" value="AAA"/>
    <property type="match status" value="1"/>
</dbReference>
<keyword evidence="3" id="KW-0378">Hydrolase</keyword>
<dbReference type="SMART" id="SM00490">
    <property type="entry name" value="HELICc"/>
    <property type="match status" value="1"/>
</dbReference>
<protein>
    <submittedName>
        <fullName evidence="3">DEAD/DEAH box helicase</fullName>
    </submittedName>
</protein>
<dbReference type="PANTHER" id="PTHR47396:SF1">
    <property type="entry name" value="ATP-DEPENDENT HELICASE IRC3-RELATED"/>
    <property type="match status" value="1"/>
</dbReference>
<organism evidence="3 4">
    <name type="scientific">Occultella glacieicola</name>
    <dbReference type="NCBI Taxonomy" id="2518684"/>
    <lineage>
        <taxon>Bacteria</taxon>
        <taxon>Bacillati</taxon>
        <taxon>Actinomycetota</taxon>
        <taxon>Actinomycetes</taxon>
        <taxon>Micrococcales</taxon>
        <taxon>Ruaniaceae</taxon>
        <taxon>Occultella</taxon>
    </lineage>
</organism>
<comment type="caution">
    <text evidence="3">The sequence shown here is derived from an EMBL/GenBank/DDBJ whole genome shotgun (WGS) entry which is preliminary data.</text>
</comment>
<dbReference type="CDD" id="cd18785">
    <property type="entry name" value="SF2_C"/>
    <property type="match status" value="1"/>
</dbReference>
<dbReference type="InterPro" id="IPR050742">
    <property type="entry name" value="Helicase_Restrict-Modif_Enz"/>
</dbReference>
<proteinExistence type="predicted"/>
<keyword evidence="4" id="KW-1185">Reference proteome</keyword>
<keyword evidence="3" id="KW-0347">Helicase</keyword>
<dbReference type="GO" id="GO:0004386">
    <property type="term" value="F:helicase activity"/>
    <property type="evidence" value="ECO:0007669"/>
    <property type="project" value="UniProtKB-KW"/>
</dbReference>
<dbReference type="CDD" id="cd17926">
    <property type="entry name" value="DEXHc_RE"/>
    <property type="match status" value="1"/>
</dbReference>
<evidence type="ECO:0000259" key="1">
    <source>
        <dbReference type="PROSITE" id="PS51192"/>
    </source>
</evidence>